<sequence>MSWDVLFQDVPQNIDSVGKIPENFTPHALCSRKYFEDMVVALFPNIDNNDTSWMILQEESYSIEFNSGKDDPMESVMLHVRGDEKALNAIKKICEYTGWKALDCSLGEFIDFDRNPDEGFSKWRNYRNEVIRNTPSEKSK</sequence>
<dbReference type="AlphaFoldDB" id="A0A081BXX2"/>
<evidence type="ECO:0000313" key="1">
    <source>
        <dbReference type="EMBL" id="GAK57177.1"/>
    </source>
</evidence>
<keyword evidence="2" id="KW-1185">Reference proteome</keyword>
<dbReference type="HOGENOM" id="CLU_152505_0_0_0"/>
<dbReference type="EMBL" id="DF820465">
    <property type="protein sequence ID" value="GAK57177.1"/>
    <property type="molecule type" value="Genomic_DNA"/>
</dbReference>
<evidence type="ECO:0008006" key="3">
    <source>
        <dbReference type="Google" id="ProtNLM"/>
    </source>
</evidence>
<protein>
    <recommendedName>
        <fullName evidence="3">Integron gene cassette protein</fullName>
    </recommendedName>
</protein>
<dbReference type="Proteomes" id="UP000030661">
    <property type="component" value="Unassembled WGS sequence"/>
</dbReference>
<organism evidence="1 2">
    <name type="scientific">Vecturithrix granuli</name>
    <dbReference type="NCBI Taxonomy" id="1499967"/>
    <lineage>
        <taxon>Bacteria</taxon>
        <taxon>Candidatus Moduliflexota</taxon>
        <taxon>Candidatus Vecturitrichia</taxon>
        <taxon>Candidatus Vecturitrichales</taxon>
        <taxon>Candidatus Vecturitrichaceae</taxon>
        <taxon>Candidatus Vecturithrix</taxon>
    </lineage>
</organism>
<proteinExistence type="predicted"/>
<accession>A0A081BXX2</accession>
<gene>
    <name evidence="1" type="ORF">U27_04142</name>
</gene>
<evidence type="ECO:0000313" key="2">
    <source>
        <dbReference type="Proteomes" id="UP000030661"/>
    </source>
</evidence>
<reference evidence="1 2" key="1">
    <citation type="journal article" date="2015" name="PeerJ">
        <title>First genomic representation of candidate bacterial phylum KSB3 points to enhanced environmental sensing as a trigger of wastewater bulking.</title>
        <authorList>
            <person name="Sekiguchi Y."/>
            <person name="Ohashi A."/>
            <person name="Parks D.H."/>
            <person name="Yamauchi T."/>
            <person name="Tyson G.W."/>
            <person name="Hugenholtz P."/>
        </authorList>
    </citation>
    <scope>NUCLEOTIDE SEQUENCE [LARGE SCALE GENOMIC DNA]</scope>
</reference>
<name>A0A081BXX2_VECG1</name>